<evidence type="ECO:0000313" key="7">
    <source>
        <dbReference type="EMBL" id="KAK5699899.1"/>
    </source>
</evidence>
<evidence type="ECO:0000313" key="8">
    <source>
        <dbReference type="Proteomes" id="UP001310594"/>
    </source>
</evidence>
<dbReference type="Gene3D" id="3.90.1150.10">
    <property type="entry name" value="Aspartate Aminotransferase, domain 1"/>
    <property type="match status" value="1"/>
</dbReference>
<dbReference type="SUPFAM" id="SSF53383">
    <property type="entry name" value="PLP-dependent transferases"/>
    <property type="match status" value="1"/>
</dbReference>
<accession>A0AAN7W7B9</accession>
<evidence type="ECO:0000256" key="4">
    <source>
        <dbReference type="ARBA" id="ARBA00023239"/>
    </source>
</evidence>
<dbReference type="Pfam" id="PF00282">
    <property type="entry name" value="Pyridoxal_deC"/>
    <property type="match status" value="1"/>
</dbReference>
<comment type="caution">
    <text evidence="7">The sequence shown here is derived from an EMBL/GenBank/DDBJ whole genome shotgun (WGS) entry which is preliminary data.</text>
</comment>
<comment type="cofactor">
    <cofactor evidence="1 5 6">
        <name>pyridoxal 5'-phosphate</name>
        <dbReference type="ChEBI" id="CHEBI:597326"/>
    </cofactor>
</comment>
<sequence>MDVPSQPSEGQTFVLPLAEATRIARSKLLPNLPEKGLGAEQIQNHLREDIVPGLNRASQSPNYYGFVIGGVTPAAAFADNVVTEVDQNVHVHLPNETISTDVEDRALSMVCEMIGLPPAEWPHRIFTTGATASNVVGLACGREFVLREAAKVSSSGKYASVAEHGLFEAMKLAGKSRVQILTTVPHSSLRKAASIVGLGRASVVDVGMPDQRQIFDLPLLEKRLKEDTTIASILAVSCAEVNTGLFATNGQDMQHIRKLCDQYGAWLHVDAAFGLLARVLPENDEYSTLKAGVAGLELADSITGDAHKLINVPYDCGIYLSRHLDVGIEVFHNPNAAYLNTASTESTTSTDRMIPSPLNIGIENSRRFRALPVYATLAAYGREGYREMLERQIALARAIAQYLLDGKDYVLLPQHSKGNSSDPLQHIYIVVLFRAKDEQLNKTLVKRVNASRRLYVSGTEWDGSPAVRFAISNWEVDVERDLRIVKDVLVEAAS</sequence>
<dbReference type="GO" id="GO:0030170">
    <property type="term" value="F:pyridoxal phosphate binding"/>
    <property type="evidence" value="ECO:0007669"/>
    <property type="project" value="InterPro"/>
</dbReference>
<dbReference type="PANTHER" id="PTHR11999:SF165">
    <property type="entry name" value="DECARBOXYLASE, PUTATIVE (AFU_ORTHOLOGUE AFUA_2G04980)-RELATED"/>
    <property type="match status" value="1"/>
</dbReference>
<keyword evidence="4 6" id="KW-0456">Lyase</keyword>
<dbReference type="InterPro" id="IPR015421">
    <property type="entry name" value="PyrdxlP-dep_Trfase_major"/>
</dbReference>
<dbReference type="GO" id="GO:0019752">
    <property type="term" value="P:carboxylic acid metabolic process"/>
    <property type="evidence" value="ECO:0007669"/>
    <property type="project" value="InterPro"/>
</dbReference>
<reference evidence="7" key="1">
    <citation type="submission" date="2023-08" db="EMBL/GenBank/DDBJ databases">
        <title>Black Yeasts Isolated from many extreme environments.</title>
        <authorList>
            <person name="Coleine C."/>
            <person name="Stajich J.E."/>
            <person name="Selbmann L."/>
        </authorList>
    </citation>
    <scope>NUCLEOTIDE SEQUENCE</scope>
    <source>
        <strain evidence="7">CCFEE 5810</strain>
    </source>
</reference>
<dbReference type="Proteomes" id="UP001310594">
    <property type="component" value="Unassembled WGS sequence"/>
</dbReference>
<evidence type="ECO:0000256" key="1">
    <source>
        <dbReference type="ARBA" id="ARBA00001933"/>
    </source>
</evidence>
<proteinExistence type="inferred from homology"/>
<dbReference type="Gene3D" id="3.40.640.10">
    <property type="entry name" value="Type I PLP-dependent aspartate aminotransferase-like (Major domain)"/>
    <property type="match status" value="1"/>
</dbReference>
<comment type="similarity">
    <text evidence="2 6">Belongs to the group II decarboxylase family.</text>
</comment>
<dbReference type="AlphaFoldDB" id="A0AAN7W7B9"/>
<dbReference type="InterPro" id="IPR015424">
    <property type="entry name" value="PyrdxlP-dep_Trfase"/>
</dbReference>
<dbReference type="GO" id="GO:0005737">
    <property type="term" value="C:cytoplasm"/>
    <property type="evidence" value="ECO:0007669"/>
    <property type="project" value="TreeGrafter"/>
</dbReference>
<evidence type="ECO:0000256" key="6">
    <source>
        <dbReference type="RuleBase" id="RU000382"/>
    </source>
</evidence>
<name>A0AAN7W7B9_9PEZI</name>
<evidence type="ECO:0000256" key="5">
    <source>
        <dbReference type="PIRSR" id="PIRSR602129-50"/>
    </source>
</evidence>
<evidence type="ECO:0000256" key="3">
    <source>
        <dbReference type="ARBA" id="ARBA00022898"/>
    </source>
</evidence>
<dbReference type="InterPro" id="IPR015422">
    <property type="entry name" value="PyrdxlP-dep_Trfase_small"/>
</dbReference>
<organism evidence="7 8">
    <name type="scientific">Elasticomyces elasticus</name>
    <dbReference type="NCBI Taxonomy" id="574655"/>
    <lineage>
        <taxon>Eukaryota</taxon>
        <taxon>Fungi</taxon>
        <taxon>Dikarya</taxon>
        <taxon>Ascomycota</taxon>
        <taxon>Pezizomycotina</taxon>
        <taxon>Dothideomycetes</taxon>
        <taxon>Dothideomycetidae</taxon>
        <taxon>Mycosphaerellales</taxon>
        <taxon>Teratosphaeriaceae</taxon>
        <taxon>Elasticomyces</taxon>
    </lineage>
</organism>
<gene>
    <name evidence="7" type="ORF">LTR97_006033</name>
</gene>
<feature type="modified residue" description="N6-(pyridoxal phosphate)lysine" evidence="5">
    <location>
        <position position="308"/>
    </location>
</feature>
<dbReference type="EMBL" id="JAVRQU010000008">
    <property type="protein sequence ID" value="KAK5699899.1"/>
    <property type="molecule type" value="Genomic_DNA"/>
</dbReference>
<dbReference type="InterPro" id="IPR002129">
    <property type="entry name" value="PyrdxlP-dep_de-COase"/>
</dbReference>
<keyword evidence="3 5" id="KW-0663">Pyridoxal phosphate</keyword>
<dbReference type="PANTHER" id="PTHR11999">
    <property type="entry name" value="GROUP II PYRIDOXAL-5-PHOSPHATE DECARBOXYLASE"/>
    <property type="match status" value="1"/>
</dbReference>
<evidence type="ECO:0000256" key="2">
    <source>
        <dbReference type="ARBA" id="ARBA00009533"/>
    </source>
</evidence>
<protein>
    <submittedName>
        <fullName evidence="7">Uncharacterized protein</fullName>
    </submittedName>
</protein>
<dbReference type="InterPro" id="IPR010977">
    <property type="entry name" value="Aromatic_deC"/>
</dbReference>
<dbReference type="GO" id="GO:0016831">
    <property type="term" value="F:carboxy-lyase activity"/>
    <property type="evidence" value="ECO:0007669"/>
    <property type="project" value="TreeGrafter"/>
</dbReference>